<comment type="caution">
    <text evidence="1">The sequence shown here is derived from an EMBL/GenBank/DDBJ whole genome shotgun (WGS) entry which is preliminary data.</text>
</comment>
<evidence type="ECO:0000313" key="2">
    <source>
        <dbReference type="Proteomes" id="UP001239111"/>
    </source>
</evidence>
<protein>
    <submittedName>
        <fullName evidence="1">Uncharacterized protein</fullName>
    </submittedName>
</protein>
<accession>A0ACC2NTP9</accession>
<gene>
    <name evidence="1" type="ORF">QAD02_005500</name>
</gene>
<dbReference type="EMBL" id="CM056743">
    <property type="protein sequence ID" value="KAJ8674238.1"/>
    <property type="molecule type" value="Genomic_DNA"/>
</dbReference>
<keyword evidence="2" id="KW-1185">Reference proteome</keyword>
<reference evidence="1" key="1">
    <citation type="submission" date="2023-04" db="EMBL/GenBank/DDBJ databases">
        <title>A chromosome-level genome assembly of the parasitoid wasp Eretmocerus hayati.</title>
        <authorList>
            <person name="Zhong Y."/>
            <person name="Liu S."/>
            <person name="Liu Y."/>
        </authorList>
    </citation>
    <scope>NUCLEOTIDE SEQUENCE</scope>
    <source>
        <strain evidence="1">ZJU_SS_LIU_2023</strain>
    </source>
</reference>
<organism evidence="1 2">
    <name type="scientific">Eretmocerus hayati</name>
    <dbReference type="NCBI Taxonomy" id="131215"/>
    <lineage>
        <taxon>Eukaryota</taxon>
        <taxon>Metazoa</taxon>
        <taxon>Ecdysozoa</taxon>
        <taxon>Arthropoda</taxon>
        <taxon>Hexapoda</taxon>
        <taxon>Insecta</taxon>
        <taxon>Pterygota</taxon>
        <taxon>Neoptera</taxon>
        <taxon>Endopterygota</taxon>
        <taxon>Hymenoptera</taxon>
        <taxon>Apocrita</taxon>
        <taxon>Proctotrupomorpha</taxon>
        <taxon>Chalcidoidea</taxon>
        <taxon>Aphelinidae</taxon>
        <taxon>Aphelininae</taxon>
        <taxon>Eretmocerus</taxon>
    </lineage>
</organism>
<proteinExistence type="predicted"/>
<evidence type="ECO:0000313" key="1">
    <source>
        <dbReference type="EMBL" id="KAJ8674238.1"/>
    </source>
</evidence>
<dbReference type="Proteomes" id="UP001239111">
    <property type="component" value="Chromosome 3"/>
</dbReference>
<sequence>MSDNATSFTHNIYSSDPILFRDYINKKVTVTTHDANTFSGVVYTVDPVSESVILIQPAENKEKSSLKIIIGSAIKSIDCCFDSEILLPDLFAAPSVRLSEEELKTRKQAVYKLLSDNRFPVKEEEAVLLIEDTVRIEPPYRSENCMCSNSIILKRIQTLLNQVTT</sequence>
<name>A0ACC2NTP9_9HYME</name>